<gene>
    <name evidence="2" type="ORF">JW744_02805</name>
</gene>
<protein>
    <submittedName>
        <fullName evidence="2">Uncharacterized protein</fullName>
    </submittedName>
</protein>
<comment type="caution">
    <text evidence="2">The sequence shown here is derived from an EMBL/GenBank/DDBJ whole genome shotgun (WGS) entry which is preliminary data.</text>
</comment>
<dbReference type="AlphaFoldDB" id="A0A938YNE5"/>
<name>A0A938YNE5_9ARCH</name>
<feature type="transmembrane region" description="Helical" evidence="1">
    <location>
        <begin position="6"/>
        <end position="23"/>
    </location>
</feature>
<proteinExistence type="predicted"/>
<accession>A0A938YNE5</accession>
<reference evidence="2" key="1">
    <citation type="submission" date="2021-01" db="EMBL/GenBank/DDBJ databases">
        <title>Active Sulfur Cycling in an Early Earth Analoge.</title>
        <authorList>
            <person name="Hahn C.R."/>
            <person name="Youssef N.H."/>
            <person name="Elshahed M."/>
        </authorList>
    </citation>
    <scope>NUCLEOTIDE SEQUENCE</scope>
    <source>
        <strain evidence="2">Zod_Metabat.1151</strain>
    </source>
</reference>
<evidence type="ECO:0000313" key="2">
    <source>
        <dbReference type="EMBL" id="MBN2067373.1"/>
    </source>
</evidence>
<dbReference type="EMBL" id="JAFGDB010000044">
    <property type="protein sequence ID" value="MBN2067373.1"/>
    <property type="molecule type" value="Genomic_DNA"/>
</dbReference>
<dbReference type="Proteomes" id="UP000809243">
    <property type="component" value="Unassembled WGS sequence"/>
</dbReference>
<sequence length="56" mass="6000">MSLELEISASVALIGAIGIAYYYKKSEKPRIGLAFGALFAINAILLVLIPLFTVIC</sequence>
<evidence type="ECO:0000256" key="1">
    <source>
        <dbReference type="SAM" id="Phobius"/>
    </source>
</evidence>
<feature type="transmembrane region" description="Helical" evidence="1">
    <location>
        <begin position="35"/>
        <end position="55"/>
    </location>
</feature>
<keyword evidence="1" id="KW-0472">Membrane</keyword>
<organism evidence="2 3">
    <name type="scientific">Candidatus Iainarchaeum sp</name>
    <dbReference type="NCBI Taxonomy" id="3101447"/>
    <lineage>
        <taxon>Archaea</taxon>
        <taxon>Candidatus Iainarchaeota</taxon>
        <taxon>Candidatus Iainarchaeia</taxon>
        <taxon>Candidatus Iainarchaeales</taxon>
        <taxon>Candidatus Iainarchaeaceae</taxon>
        <taxon>Candidatus Iainarchaeum</taxon>
    </lineage>
</organism>
<keyword evidence="1" id="KW-1133">Transmembrane helix</keyword>
<evidence type="ECO:0000313" key="3">
    <source>
        <dbReference type="Proteomes" id="UP000809243"/>
    </source>
</evidence>
<keyword evidence="1" id="KW-0812">Transmembrane</keyword>